<evidence type="ECO:0000313" key="4">
    <source>
        <dbReference type="Proteomes" id="UP001368270"/>
    </source>
</evidence>
<name>A0ABU8QL64_9RHOB</name>
<feature type="transmembrane region" description="Helical" evidence="2">
    <location>
        <begin position="141"/>
        <end position="162"/>
    </location>
</feature>
<keyword evidence="2" id="KW-0472">Membrane</keyword>
<protein>
    <submittedName>
        <fullName evidence="3">Uncharacterized protein</fullName>
    </submittedName>
</protein>
<evidence type="ECO:0000313" key="3">
    <source>
        <dbReference type="EMBL" id="MEJ5220154.1"/>
    </source>
</evidence>
<sequence length="166" mass="18688">MNDSKDQDTADEITPGMAAKDSAATPNLAPDILADRKKAVLEQKQYVTGRVSETCRFIGFGLVAIYYTLTVSGEQYAKELFESYTWYIRAFGAFGALTVFLDYIQYIAGDRAAARALTRTNDGNNSYRYSKKWLSYKVRGWSYFAKQLFCFLGSASLVYVMVTSLF</sequence>
<keyword evidence="2" id="KW-0812">Transmembrane</keyword>
<dbReference type="EMBL" id="JBBGAZ010000018">
    <property type="protein sequence ID" value="MEJ5220154.1"/>
    <property type="molecule type" value="Genomic_DNA"/>
</dbReference>
<feature type="region of interest" description="Disordered" evidence="1">
    <location>
        <begin position="1"/>
        <end position="23"/>
    </location>
</feature>
<dbReference type="RefSeq" id="WP_339404766.1">
    <property type="nucleotide sequence ID" value="NZ_JBBGAZ010000018.1"/>
</dbReference>
<comment type="caution">
    <text evidence="3">The sequence shown here is derived from an EMBL/GenBank/DDBJ whole genome shotgun (WGS) entry which is preliminary data.</text>
</comment>
<keyword evidence="4" id="KW-1185">Reference proteome</keyword>
<gene>
    <name evidence="3" type="ORF">WG622_18010</name>
</gene>
<reference evidence="3 4" key="1">
    <citation type="submission" date="2024-03" db="EMBL/GenBank/DDBJ databases">
        <title>Cognatishimia coralii sp. nov., a marine bacterium isolated from coral surrounding seawater.</title>
        <authorList>
            <person name="Liu X."/>
            <person name="Liu S."/>
            <person name="Sun H."/>
            <person name="Zhang Y."/>
        </authorList>
    </citation>
    <scope>NUCLEOTIDE SEQUENCE [LARGE SCALE GENOMIC DNA]</scope>
    <source>
        <strain evidence="3 4">D5M38</strain>
    </source>
</reference>
<evidence type="ECO:0000256" key="2">
    <source>
        <dbReference type="SAM" id="Phobius"/>
    </source>
</evidence>
<feature type="transmembrane region" description="Helical" evidence="2">
    <location>
        <begin position="54"/>
        <end position="72"/>
    </location>
</feature>
<proteinExistence type="predicted"/>
<accession>A0ABU8QL64</accession>
<organism evidence="3 4">
    <name type="scientific">Cognatishimia coralii</name>
    <dbReference type="NCBI Taxonomy" id="3083254"/>
    <lineage>
        <taxon>Bacteria</taxon>
        <taxon>Pseudomonadati</taxon>
        <taxon>Pseudomonadota</taxon>
        <taxon>Alphaproteobacteria</taxon>
        <taxon>Rhodobacterales</taxon>
        <taxon>Paracoccaceae</taxon>
        <taxon>Cognatishimia</taxon>
    </lineage>
</organism>
<feature type="transmembrane region" description="Helical" evidence="2">
    <location>
        <begin position="84"/>
        <end position="104"/>
    </location>
</feature>
<dbReference type="Proteomes" id="UP001368270">
    <property type="component" value="Unassembled WGS sequence"/>
</dbReference>
<evidence type="ECO:0000256" key="1">
    <source>
        <dbReference type="SAM" id="MobiDB-lite"/>
    </source>
</evidence>
<keyword evidence="2" id="KW-1133">Transmembrane helix</keyword>